<sequence length="234" mass="25741">MALGANKGEGGSKENSHEKKRSVGELIDVIAKVIVFVLGLPIRFAAAIVSQFVSNGGTGRAVVGGALFLIGAAVSTDSVWQTVFGQPALLPWFEPSWSWLNVPYAVFNPLFYLAFLIAVGIQVLEAYSLRGKNPDSARRELQDHMQYDLEQKPSGKIDLVGEIWRDYKTAGMRDRSSIGFTALFIWGFDIVSTFAARNPWQSTVPTMILGCILFNICTMLAGEIGYSIWRLTKD</sequence>
<feature type="transmembrane region" description="Helical" evidence="1">
    <location>
        <begin position="61"/>
        <end position="84"/>
    </location>
</feature>
<feature type="transmembrane region" description="Helical" evidence="1">
    <location>
        <begin position="104"/>
        <end position="124"/>
    </location>
</feature>
<evidence type="ECO:0000313" key="2">
    <source>
        <dbReference type="EMBL" id="BAZ00511.1"/>
    </source>
</evidence>
<evidence type="ECO:0000313" key="3">
    <source>
        <dbReference type="Proteomes" id="UP000218785"/>
    </source>
</evidence>
<gene>
    <name evidence="2" type="ORF">NIES37_45030</name>
</gene>
<protein>
    <submittedName>
        <fullName evidence="2">Uncharacterized protein</fullName>
    </submittedName>
</protein>
<dbReference type="RefSeq" id="WP_096579447.1">
    <property type="nucleotide sequence ID" value="NZ_CAWNJS010000001.1"/>
</dbReference>
<organism evidence="2 3">
    <name type="scientific">Tolypothrix tenuis PCC 7101</name>
    <dbReference type="NCBI Taxonomy" id="231146"/>
    <lineage>
        <taxon>Bacteria</taxon>
        <taxon>Bacillati</taxon>
        <taxon>Cyanobacteriota</taxon>
        <taxon>Cyanophyceae</taxon>
        <taxon>Nostocales</taxon>
        <taxon>Tolypothrichaceae</taxon>
        <taxon>Tolypothrix</taxon>
    </lineage>
</organism>
<dbReference type="KEGG" id="ttq:NIES37_45030"/>
<evidence type="ECO:0000256" key="1">
    <source>
        <dbReference type="SAM" id="Phobius"/>
    </source>
</evidence>
<keyword evidence="1" id="KW-0812">Transmembrane</keyword>
<feature type="transmembrane region" description="Helical" evidence="1">
    <location>
        <begin position="177"/>
        <end position="195"/>
    </location>
</feature>
<name>A0A1Z4N4A0_9CYAN</name>
<keyword evidence="3" id="KW-1185">Reference proteome</keyword>
<feature type="transmembrane region" description="Helical" evidence="1">
    <location>
        <begin position="29"/>
        <end position="49"/>
    </location>
</feature>
<proteinExistence type="predicted"/>
<keyword evidence="1" id="KW-1133">Transmembrane helix</keyword>
<feature type="transmembrane region" description="Helical" evidence="1">
    <location>
        <begin position="207"/>
        <end position="229"/>
    </location>
</feature>
<dbReference type="EMBL" id="AP018248">
    <property type="protein sequence ID" value="BAZ00511.1"/>
    <property type="molecule type" value="Genomic_DNA"/>
</dbReference>
<dbReference type="Proteomes" id="UP000218785">
    <property type="component" value="Chromosome"/>
</dbReference>
<dbReference type="AlphaFoldDB" id="A0A1Z4N4A0"/>
<keyword evidence="1" id="KW-0472">Membrane</keyword>
<reference evidence="2 3" key="1">
    <citation type="submission" date="2017-06" db="EMBL/GenBank/DDBJ databases">
        <title>Genome sequencing of cyanobaciteial culture collection at National Institute for Environmental Studies (NIES).</title>
        <authorList>
            <person name="Hirose Y."/>
            <person name="Shimura Y."/>
            <person name="Fujisawa T."/>
            <person name="Nakamura Y."/>
            <person name="Kawachi M."/>
        </authorList>
    </citation>
    <scope>NUCLEOTIDE SEQUENCE [LARGE SCALE GENOMIC DNA]</scope>
    <source>
        <strain evidence="2 3">NIES-37</strain>
    </source>
</reference>
<accession>A0A1Z4N4A0</accession>